<dbReference type="Proteomes" id="UP000187735">
    <property type="component" value="Chromosome"/>
</dbReference>
<sequence length="39" mass="4326">MLQLAKNGASVELVEYEGGHGWHGEVMDRVTAGLNWLQE</sequence>
<protein>
    <submittedName>
        <fullName evidence="1">Uncharacterized protein</fullName>
    </submittedName>
</protein>
<reference evidence="1 2" key="1">
    <citation type="journal article" date="2016" name="Front. Microbiol.">
        <title>Fuerstia marisgermanicae gen. nov., sp. nov., an Unusual Member of the Phylum Planctomycetes from the German Wadden Sea.</title>
        <authorList>
            <person name="Kohn T."/>
            <person name="Heuer A."/>
            <person name="Jogler M."/>
            <person name="Vollmers J."/>
            <person name="Boedeker C."/>
            <person name="Bunk B."/>
            <person name="Rast P."/>
            <person name="Borchert D."/>
            <person name="Glockner I."/>
            <person name="Freese H.M."/>
            <person name="Klenk H.P."/>
            <person name="Overmann J."/>
            <person name="Kaster A.K."/>
            <person name="Rohde M."/>
            <person name="Wiegand S."/>
            <person name="Jogler C."/>
        </authorList>
    </citation>
    <scope>NUCLEOTIDE SEQUENCE [LARGE SCALE GENOMIC DNA]</scope>
    <source>
        <strain evidence="1 2">NH11</strain>
    </source>
</reference>
<evidence type="ECO:0000313" key="1">
    <source>
        <dbReference type="EMBL" id="APZ91492.1"/>
    </source>
</evidence>
<organism evidence="1 2">
    <name type="scientific">Fuerstiella marisgermanici</name>
    <dbReference type="NCBI Taxonomy" id="1891926"/>
    <lineage>
        <taxon>Bacteria</taxon>
        <taxon>Pseudomonadati</taxon>
        <taxon>Planctomycetota</taxon>
        <taxon>Planctomycetia</taxon>
        <taxon>Planctomycetales</taxon>
        <taxon>Planctomycetaceae</taxon>
        <taxon>Fuerstiella</taxon>
    </lineage>
</organism>
<dbReference type="EMBL" id="CP017641">
    <property type="protein sequence ID" value="APZ91492.1"/>
    <property type="molecule type" value="Genomic_DNA"/>
</dbReference>
<proteinExistence type="predicted"/>
<name>A0A1P8WBQ1_9PLAN</name>
<dbReference type="AlphaFoldDB" id="A0A1P8WBQ1"/>
<accession>A0A1P8WBQ1</accession>
<gene>
    <name evidence="1" type="ORF">Fuma_01080</name>
</gene>
<keyword evidence="2" id="KW-1185">Reference proteome</keyword>
<dbReference type="STRING" id="1891926.Fuma_01080"/>
<dbReference type="KEGG" id="fmr:Fuma_01080"/>
<evidence type="ECO:0000313" key="2">
    <source>
        <dbReference type="Proteomes" id="UP000187735"/>
    </source>
</evidence>